<comment type="caution">
    <text evidence="1">The sequence shown here is derived from an EMBL/GenBank/DDBJ whole genome shotgun (WGS) entry which is preliminary data.</text>
</comment>
<evidence type="ECO:0000313" key="1">
    <source>
        <dbReference type="EMBL" id="KAI4366941.1"/>
    </source>
</evidence>
<accession>A0ACB9QK81</accession>
<proteinExistence type="predicted"/>
<keyword evidence="2" id="KW-1185">Reference proteome</keyword>
<sequence length="727" mass="82545">MMENKVDSPRTPLATPKGTGSPLIKQIRRSTEFGSPRGTPRRSGSPLIKEIRRNVDVGSPLGLESSKADVVQGDEQSEVVEDKVEEEKQDVAEDGNKEEDEDGGLEGDVEGGGSLEDMDPIVEVIAYSVEQAFEDIDNFLSAENGQDSPVTAVPDFVEKFLDLLEEMIRKYALESADGKVKWGTNLEEDTLFLDSVHRLVCLAESLDPSKLSDESAPSINRIESVRQLAMSFLEDEFRFWLNECKHLEVDEEKPQSESEDQTVKEADSKGFPPNTVLTLKNIAKEMIFGGFETECCQVYAVGRKNYLDESLAELGFEILSIDEVQKMQWEAVEREIAKWSIAYRECTKVYFPLELNLVESIFSGDKSVAHRLFDDLSHCVIIHMVNFAEAVSMISKRSAEKVFKFLDVYEALRETEPAIDELFANFEEMRDIKTEIMIARSRIGEAVLCMFMDLENSIKSDTSKNIMPGGAVHPLNRYTMNYLELACEYRDTLEHIFKEHLKIERADSNPRPEYPGEASCPPQKKNGPGQQDQSPFSAQLMRVMELLESNLTSKSKLYRDIPLCSIFMMNNGRYILQKVKGSKGIKESVGDMWSRKKSADLRQYHQNYKRETWGKVLACFKDEGLTVNGKVMKPELKERFKSFNALFDEIHRTQSLWVVSDEQMQSELRVSISAVVVPAYRSFLGRFSQVFTAGRQTEKYVKYQPEDLENYIDELFDGGANTGKKKS</sequence>
<dbReference type="Proteomes" id="UP001057402">
    <property type="component" value="Chromosome 6"/>
</dbReference>
<dbReference type="EMBL" id="CM042885">
    <property type="protein sequence ID" value="KAI4366941.1"/>
    <property type="molecule type" value="Genomic_DNA"/>
</dbReference>
<gene>
    <name evidence="1" type="ORF">MLD38_022738</name>
</gene>
<name>A0ACB9QK81_9MYRT</name>
<evidence type="ECO:0000313" key="2">
    <source>
        <dbReference type="Proteomes" id="UP001057402"/>
    </source>
</evidence>
<reference evidence="2" key="1">
    <citation type="journal article" date="2023" name="Front. Plant Sci.">
        <title>Chromosomal-level genome assembly of Melastoma candidum provides insights into trichome evolution.</title>
        <authorList>
            <person name="Zhong Y."/>
            <person name="Wu W."/>
            <person name="Sun C."/>
            <person name="Zou P."/>
            <person name="Liu Y."/>
            <person name="Dai S."/>
            <person name="Zhou R."/>
        </authorList>
    </citation>
    <scope>NUCLEOTIDE SEQUENCE [LARGE SCALE GENOMIC DNA]</scope>
</reference>
<protein>
    <submittedName>
        <fullName evidence="1">Uncharacterized protein</fullName>
    </submittedName>
</protein>
<organism evidence="1 2">
    <name type="scientific">Melastoma candidum</name>
    <dbReference type="NCBI Taxonomy" id="119954"/>
    <lineage>
        <taxon>Eukaryota</taxon>
        <taxon>Viridiplantae</taxon>
        <taxon>Streptophyta</taxon>
        <taxon>Embryophyta</taxon>
        <taxon>Tracheophyta</taxon>
        <taxon>Spermatophyta</taxon>
        <taxon>Magnoliopsida</taxon>
        <taxon>eudicotyledons</taxon>
        <taxon>Gunneridae</taxon>
        <taxon>Pentapetalae</taxon>
        <taxon>rosids</taxon>
        <taxon>malvids</taxon>
        <taxon>Myrtales</taxon>
        <taxon>Melastomataceae</taxon>
        <taxon>Melastomatoideae</taxon>
        <taxon>Melastomateae</taxon>
        <taxon>Melastoma</taxon>
    </lineage>
</organism>